<comment type="caution">
    <text evidence="2">The sequence shown here is derived from an EMBL/GenBank/DDBJ whole genome shotgun (WGS) entry which is preliminary data.</text>
</comment>
<evidence type="ECO:0000259" key="1">
    <source>
        <dbReference type="SMART" id="SM00347"/>
    </source>
</evidence>
<dbReference type="Gene3D" id="1.10.10.10">
    <property type="entry name" value="Winged helix-like DNA-binding domain superfamily/Winged helix DNA-binding domain"/>
    <property type="match status" value="1"/>
</dbReference>
<proteinExistence type="predicted"/>
<dbReference type="SMART" id="SM00347">
    <property type="entry name" value="HTH_MARR"/>
    <property type="match status" value="1"/>
</dbReference>
<dbReference type="Proteomes" id="UP000017747">
    <property type="component" value="Unassembled WGS sequence"/>
</dbReference>
<dbReference type="OrthoDB" id="1696863at2"/>
<protein>
    <submittedName>
        <fullName evidence="2">MarR family transcriptional regulator</fullName>
    </submittedName>
</protein>
<evidence type="ECO:0000313" key="2">
    <source>
        <dbReference type="EMBL" id="ETA82562.1"/>
    </source>
</evidence>
<gene>
    <name evidence="2" type="ORF">T472_0200570</name>
</gene>
<dbReference type="EMBL" id="AXUN02000005">
    <property type="protein sequence ID" value="ETA82562.1"/>
    <property type="molecule type" value="Genomic_DNA"/>
</dbReference>
<keyword evidence="3" id="KW-1185">Reference proteome</keyword>
<dbReference type="InterPro" id="IPR036388">
    <property type="entry name" value="WH-like_DNA-bd_sf"/>
</dbReference>
<dbReference type="SUPFAM" id="SSF46785">
    <property type="entry name" value="Winged helix' DNA-binding domain"/>
    <property type="match status" value="1"/>
</dbReference>
<name>V7ICG7_9CLOT</name>
<organism evidence="2 3">
    <name type="scientific">Youngiibacter fragilis 232.1</name>
    <dbReference type="NCBI Taxonomy" id="994573"/>
    <lineage>
        <taxon>Bacteria</taxon>
        <taxon>Bacillati</taxon>
        <taxon>Bacillota</taxon>
        <taxon>Clostridia</taxon>
        <taxon>Eubacteriales</taxon>
        <taxon>Clostridiaceae</taxon>
        <taxon>Youngiibacter</taxon>
    </lineage>
</organism>
<dbReference type="GO" id="GO:0003700">
    <property type="term" value="F:DNA-binding transcription factor activity"/>
    <property type="evidence" value="ECO:0007669"/>
    <property type="project" value="InterPro"/>
</dbReference>
<sequence length="185" mass="21431">MKNDDIFKEILTLDVKKTGGNEAKIVELYDKFHEHSNILYDFVLIFSDFMSKKKDYGTGDDMSMNEAHVLADIVDNPGITVTELAKLWSKTTSALSQTVRKLINRDMIYGVNSKEDAKVFMLYPTQKAFEFNIAHKEYDVIDTIKTDKRLMRKFNPDELAIFFNVMKEYSNILHSVKAKETHSKE</sequence>
<dbReference type="InterPro" id="IPR036390">
    <property type="entry name" value="WH_DNA-bd_sf"/>
</dbReference>
<feature type="domain" description="HTH marR-type" evidence="1">
    <location>
        <begin position="55"/>
        <end position="159"/>
    </location>
</feature>
<evidence type="ECO:0000313" key="3">
    <source>
        <dbReference type="Proteomes" id="UP000017747"/>
    </source>
</evidence>
<dbReference type="STRING" id="994573.T472_0200570"/>
<accession>V7ICG7</accession>
<dbReference type="RefSeq" id="WP_023387955.1">
    <property type="nucleotide sequence ID" value="NZ_AXUN02000005.1"/>
</dbReference>
<dbReference type="eggNOG" id="ENOG5032QZ2">
    <property type="taxonomic scope" value="Bacteria"/>
</dbReference>
<reference evidence="2 3" key="1">
    <citation type="journal article" date="2014" name="Genome Announc.">
        <title>Genome Sequence of Youngiibacter fragilis, the Type Strain of the Genus Youngiibacter.</title>
        <authorList>
            <person name="Wawrik C.B."/>
            <person name="Callaghan A.V."/>
            <person name="Stamps B.W."/>
            <person name="Wawrik B."/>
        </authorList>
    </citation>
    <scope>NUCLEOTIDE SEQUENCE [LARGE SCALE GENOMIC DNA]</scope>
    <source>
        <strain evidence="2 3">232.1</strain>
    </source>
</reference>
<dbReference type="InterPro" id="IPR000835">
    <property type="entry name" value="HTH_MarR-typ"/>
</dbReference>
<dbReference type="Pfam" id="PF12802">
    <property type="entry name" value="MarR_2"/>
    <property type="match status" value="1"/>
</dbReference>
<dbReference type="AlphaFoldDB" id="V7ICG7"/>